<dbReference type="GO" id="GO:0000155">
    <property type="term" value="F:phosphorelay sensor kinase activity"/>
    <property type="evidence" value="ECO:0007669"/>
    <property type="project" value="InterPro"/>
</dbReference>
<keyword evidence="4" id="KW-0808">Transferase</keyword>
<dbReference type="EMBL" id="SAYW01000008">
    <property type="protein sequence ID" value="RWU03922.1"/>
    <property type="molecule type" value="Genomic_DNA"/>
</dbReference>
<dbReference type="InterPro" id="IPR005467">
    <property type="entry name" value="His_kinase_dom"/>
</dbReference>
<dbReference type="EC" id="2.7.13.3" evidence="2"/>
<proteinExistence type="predicted"/>
<dbReference type="RefSeq" id="WP_113649161.1">
    <property type="nucleotide sequence ID" value="NZ_QMHN01000008.1"/>
</dbReference>
<feature type="domain" description="Histidine kinase" evidence="7">
    <location>
        <begin position="154"/>
        <end position="347"/>
    </location>
</feature>
<dbReference type="PROSITE" id="PS50109">
    <property type="entry name" value="HIS_KIN"/>
    <property type="match status" value="1"/>
</dbReference>
<evidence type="ECO:0000259" key="7">
    <source>
        <dbReference type="PROSITE" id="PS50109"/>
    </source>
</evidence>
<comment type="caution">
    <text evidence="8">The sequence shown here is derived from an EMBL/GenBank/DDBJ whole genome shotgun (WGS) entry which is preliminary data.</text>
</comment>
<dbReference type="InterPro" id="IPR050351">
    <property type="entry name" value="BphY/WalK/GraS-like"/>
</dbReference>
<dbReference type="GO" id="GO:0004721">
    <property type="term" value="F:phosphoprotein phosphatase activity"/>
    <property type="evidence" value="ECO:0007669"/>
    <property type="project" value="TreeGrafter"/>
</dbReference>
<dbReference type="SUPFAM" id="SSF55781">
    <property type="entry name" value="GAF domain-like"/>
    <property type="match status" value="1"/>
</dbReference>
<evidence type="ECO:0000256" key="1">
    <source>
        <dbReference type="ARBA" id="ARBA00000085"/>
    </source>
</evidence>
<keyword evidence="5 8" id="KW-0418">Kinase</keyword>
<dbReference type="PANTHER" id="PTHR45453">
    <property type="entry name" value="PHOSPHATE REGULON SENSOR PROTEIN PHOR"/>
    <property type="match status" value="1"/>
</dbReference>
<accession>A0A3S3SPA0</accession>
<sequence>MKKHSDETLSSLDLKDIIGTINNMIAKGLNISMSKVLLNGEDNLSIFDHQGIKTLSPHQAPAIYIESLSSSKTIVRNNITLESPETIKLYCSTPILSKRGETLGAIIGFDNQKDSLNPTEIILLENTAQMAALVLEKHFETQKIKKVFTDFIQKTVHDLKNPFTSIALTAELLKRKADDSKTVNTLAERIEKANDRVFTNLERLKSAFPIHNSSFKLNVAEISLPQLFEQIKQDLPEYDLNTESKKEIAIYGDPHRLRDALTCLLKHLSTLSGLNNMYLITTEKENHTEISITNHPMEHFDLLEDEPQSNPLAIAKTLIEMHKGKINTAQNPQTGNYCFYISLPLTTP</sequence>
<dbReference type="OrthoDB" id="9811889at2"/>
<evidence type="ECO:0000256" key="3">
    <source>
        <dbReference type="ARBA" id="ARBA00022553"/>
    </source>
</evidence>
<evidence type="ECO:0000256" key="2">
    <source>
        <dbReference type="ARBA" id="ARBA00012438"/>
    </source>
</evidence>
<dbReference type="AlphaFoldDB" id="A0A3S3SPA0"/>
<keyword evidence="9" id="KW-1185">Reference proteome</keyword>
<dbReference type="PANTHER" id="PTHR45453:SF1">
    <property type="entry name" value="PHOSPHATE REGULON SENSOR PROTEIN PHOR"/>
    <property type="match status" value="1"/>
</dbReference>
<protein>
    <recommendedName>
        <fullName evidence="2">histidine kinase</fullName>
        <ecNumber evidence="2">2.7.13.3</ecNumber>
    </recommendedName>
</protein>
<dbReference type="Gene3D" id="1.10.287.130">
    <property type="match status" value="1"/>
</dbReference>
<dbReference type="InterPro" id="IPR036097">
    <property type="entry name" value="HisK_dim/P_sf"/>
</dbReference>
<evidence type="ECO:0000313" key="8">
    <source>
        <dbReference type="EMBL" id="RWU03922.1"/>
    </source>
</evidence>
<dbReference type="CDD" id="cd00082">
    <property type="entry name" value="HisKA"/>
    <property type="match status" value="1"/>
</dbReference>
<keyword evidence="6" id="KW-0902">Two-component regulatory system</keyword>
<dbReference type="GO" id="GO:0016036">
    <property type="term" value="P:cellular response to phosphate starvation"/>
    <property type="evidence" value="ECO:0007669"/>
    <property type="project" value="TreeGrafter"/>
</dbReference>
<dbReference type="SUPFAM" id="SSF47384">
    <property type="entry name" value="Homodimeric domain of signal transducing histidine kinase"/>
    <property type="match status" value="1"/>
</dbReference>
<evidence type="ECO:0000256" key="5">
    <source>
        <dbReference type="ARBA" id="ARBA00022777"/>
    </source>
</evidence>
<evidence type="ECO:0000313" key="9">
    <source>
        <dbReference type="Proteomes" id="UP000284120"/>
    </source>
</evidence>
<organism evidence="8 9">
    <name type="scientific">Pedobacter chitinilyticus</name>
    <dbReference type="NCBI Taxonomy" id="2233776"/>
    <lineage>
        <taxon>Bacteria</taxon>
        <taxon>Pseudomonadati</taxon>
        <taxon>Bacteroidota</taxon>
        <taxon>Sphingobacteriia</taxon>
        <taxon>Sphingobacteriales</taxon>
        <taxon>Sphingobacteriaceae</taxon>
        <taxon>Pedobacter</taxon>
    </lineage>
</organism>
<comment type="catalytic activity">
    <reaction evidence="1">
        <text>ATP + protein L-histidine = ADP + protein N-phospho-L-histidine.</text>
        <dbReference type="EC" id="2.7.13.3"/>
    </reaction>
</comment>
<reference evidence="8 9" key="1">
    <citation type="submission" date="2018-06" db="EMBL/GenBank/DDBJ databases">
        <title>Pedobacter endophyticus sp. nov., an endophytic bacterium isolated from a leaf of Triticum aestivum.</title>
        <authorList>
            <person name="Zhang L."/>
        </authorList>
    </citation>
    <scope>NUCLEOTIDE SEQUENCE [LARGE SCALE GENOMIC DNA]</scope>
    <source>
        <strain evidence="8 9">CM134L-2</strain>
    </source>
</reference>
<evidence type="ECO:0000256" key="6">
    <source>
        <dbReference type="ARBA" id="ARBA00023012"/>
    </source>
</evidence>
<dbReference type="Pfam" id="PF00512">
    <property type="entry name" value="HisKA"/>
    <property type="match status" value="1"/>
</dbReference>
<dbReference type="GO" id="GO:0005886">
    <property type="term" value="C:plasma membrane"/>
    <property type="evidence" value="ECO:0007669"/>
    <property type="project" value="TreeGrafter"/>
</dbReference>
<keyword evidence="3" id="KW-0597">Phosphoprotein</keyword>
<name>A0A3S3SPA0_9SPHI</name>
<dbReference type="Proteomes" id="UP000284120">
    <property type="component" value="Unassembled WGS sequence"/>
</dbReference>
<gene>
    <name evidence="8" type="ORF">DPV69_19750</name>
</gene>
<dbReference type="InterPro" id="IPR003661">
    <property type="entry name" value="HisK_dim/P_dom"/>
</dbReference>
<evidence type="ECO:0000256" key="4">
    <source>
        <dbReference type="ARBA" id="ARBA00022679"/>
    </source>
</evidence>